<dbReference type="Proteomes" id="UP000596247">
    <property type="component" value="Chromosome"/>
</dbReference>
<dbReference type="EMBL" id="LR881104">
    <property type="protein sequence ID" value="CAD5236074.1"/>
    <property type="molecule type" value="Genomic_DNA"/>
</dbReference>
<feature type="domain" description="SH3 fold" evidence="1">
    <location>
        <begin position="9"/>
        <end position="132"/>
    </location>
</feature>
<evidence type="ECO:0000313" key="3">
    <source>
        <dbReference type="Proteomes" id="UP000596247"/>
    </source>
</evidence>
<name>A0A7R8R6D6_9CAUD</name>
<reference evidence="2 3" key="1">
    <citation type="submission" date="2020-09" db="EMBL/GenBank/DDBJ databases">
        <authorList>
            <person name="Jameson E."/>
        </authorList>
    </citation>
    <scope>NUCLEOTIDE SEQUENCE [LARGE SCALE GENOMIC DNA]</scope>
</reference>
<gene>
    <name evidence="2" type="ORF">LLCLJKAH_00085</name>
</gene>
<evidence type="ECO:0000313" key="2">
    <source>
        <dbReference type="EMBL" id="CAD5236074.1"/>
    </source>
</evidence>
<proteinExistence type="predicted"/>
<protein>
    <recommendedName>
        <fullName evidence="1">SH3 fold domain-containing protein</fullName>
    </recommendedName>
</protein>
<dbReference type="InterPro" id="IPR046907">
    <property type="entry name" value="SH3DP"/>
</dbReference>
<organism evidence="2 3">
    <name type="scientific">Klebsiella phage vB_KvM-Eowyn</name>
    <dbReference type="NCBI Taxonomy" id="2762819"/>
    <lineage>
        <taxon>Viruses</taxon>
        <taxon>Duplodnaviria</taxon>
        <taxon>Heunggongvirae</taxon>
        <taxon>Uroviricota</taxon>
        <taxon>Caudoviricetes</taxon>
        <taxon>Chimalliviridae</taxon>
        <taxon>Eowynvirus</taxon>
        <taxon>Eowynvirus eowyn</taxon>
    </lineage>
</organism>
<keyword evidence="3" id="KW-1185">Reference proteome</keyword>
<dbReference type="Pfam" id="PF20287">
    <property type="entry name" value="SH3DP"/>
    <property type="match status" value="1"/>
</dbReference>
<evidence type="ECO:0000259" key="1">
    <source>
        <dbReference type="Pfam" id="PF20287"/>
    </source>
</evidence>
<sequence length="142" mass="15489">MPQILNKMDIGDTVTFDVYPSPILGTQFKNCTILAILDYDTVKLMNIDPDAMHAKVVGYLPAAQKQGSWAKASGYPWIRIRLANGTITAIGQTWINADTIVINDSLTITLVLTDANQTDIDKLSVMMAANGYDATKYSITSS</sequence>
<accession>A0A7R8R6D6</accession>